<evidence type="ECO:0000256" key="5">
    <source>
        <dbReference type="ARBA" id="ARBA00022684"/>
    </source>
</evidence>
<evidence type="ECO:0000256" key="6">
    <source>
        <dbReference type="ARBA" id="ARBA00022741"/>
    </source>
</evidence>
<reference evidence="11" key="2">
    <citation type="journal article" date="2008" name="Genome Biol.">
        <title>Improved genome assembly and evidence-based global gene model set for the chordate Ciona intestinalis: new insight into intron and operon populations.</title>
        <authorList>
            <person name="Satou Y."/>
            <person name="Mineta K."/>
            <person name="Ogasawara M."/>
            <person name="Sasakura Y."/>
            <person name="Shoguchi E."/>
            <person name="Ueno K."/>
            <person name="Yamada L."/>
            <person name="Matsumoto J."/>
            <person name="Wasserscheid J."/>
            <person name="Dewar K."/>
            <person name="Wiley G.B."/>
            <person name="Macmil S.L."/>
            <person name="Roe B.A."/>
            <person name="Zeller R.W."/>
            <person name="Hastings K.E."/>
            <person name="Lemaire P."/>
            <person name="Lindquist E."/>
            <person name="Endo T."/>
            <person name="Hotta K."/>
            <person name="Inaba K."/>
        </authorList>
    </citation>
    <scope>NUCLEOTIDE SEQUENCE [LARGE SCALE GENOMIC DNA]</scope>
    <source>
        <strain evidence="11">wild type</strain>
    </source>
</reference>
<reference evidence="12" key="1">
    <citation type="journal article" date="2002" name="Science">
        <title>The draft genome of Ciona intestinalis: insights into chordate and vertebrate origins.</title>
        <authorList>
            <person name="Dehal P."/>
            <person name="Satou Y."/>
            <person name="Campbell R.K."/>
            <person name="Chapman J."/>
            <person name="Degnan B."/>
            <person name="De Tomaso A."/>
            <person name="Davidson B."/>
            <person name="Di Gregorio A."/>
            <person name="Gelpke M."/>
            <person name="Goodstein D.M."/>
            <person name="Harafuji N."/>
            <person name="Hastings K.E."/>
            <person name="Ho I."/>
            <person name="Hotta K."/>
            <person name="Huang W."/>
            <person name="Kawashima T."/>
            <person name="Lemaire P."/>
            <person name="Martinez D."/>
            <person name="Meinertzhagen I.A."/>
            <person name="Necula S."/>
            <person name="Nonaka M."/>
            <person name="Putnam N."/>
            <person name="Rash S."/>
            <person name="Saiga H."/>
            <person name="Satake M."/>
            <person name="Terry A."/>
            <person name="Yamada L."/>
            <person name="Wang H.G."/>
            <person name="Awazu S."/>
            <person name="Azumi K."/>
            <person name="Boore J."/>
            <person name="Branno M."/>
            <person name="Chin-Bow S."/>
            <person name="DeSantis R."/>
            <person name="Doyle S."/>
            <person name="Francino P."/>
            <person name="Keys D.N."/>
            <person name="Haga S."/>
            <person name="Hayashi H."/>
            <person name="Hino K."/>
            <person name="Imai K.S."/>
            <person name="Inaba K."/>
            <person name="Kano S."/>
            <person name="Kobayashi K."/>
            <person name="Kobayashi M."/>
            <person name="Lee B.I."/>
            <person name="Makabe K.W."/>
            <person name="Manohar C."/>
            <person name="Matassi G."/>
            <person name="Medina M."/>
            <person name="Mochizuki Y."/>
            <person name="Mount S."/>
            <person name="Morishita T."/>
            <person name="Miura S."/>
            <person name="Nakayama A."/>
            <person name="Nishizaka S."/>
            <person name="Nomoto H."/>
            <person name="Ohta F."/>
            <person name="Oishi K."/>
            <person name="Rigoutsos I."/>
            <person name="Sano M."/>
            <person name="Sasaki A."/>
            <person name="Sasakura Y."/>
            <person name="Shoguchi E."/>
            <person name="Shin-i T."/>
            <person name="Spagnuolo A."/>
            <person name="Stainier D."/>
            <person name="Suzuki M.M."/>
            <person name="Tassy O."/>
            <person name="Takatori N."/>
            <person name="Tokuoka M."/>
            <person name="Yagi K."/>
            <person name="Yoshizaki F."/>
            <person name="Wada S."/>
            <person name="Zhang C."/>
            <person name="Hyatt P.D."/>
            <person name="Larimer F."/>
            <person name="Detter C."/>
            <person name="Doggett N."/>
            <person name="Glavina T."/>
            <person name="Hawkins T."/>
            <person name="Richardson P."/>
            <person name="Lucas S."/>
            <person name="Kohara Y."/>
            <person name="Levine M."/>
            <person name="Satoh N."/>
            <person name="Rokhsar D.S."/>
        </authorList>
    </citation>
    <scope>NUCLEOTIDE SEQUENCE [LARGE SCALE GENOMIC DNA]</scope>
</reference>
<dbReference type="HOGENOM" id="CLU_010467_0_0_1"/>
<dbReference type="EC" id="6.3.2.2" evidence="3 10"/>
<dbReference type="GeneTree" id="ENSGT00390000011908"/>
<dbReference type="AlphaFoldDB" id="F6ZGZ0"/>
<dbReference type="InterPro" id="IPR014746">
    <property type="entry name" value="Gln_synth/guanido_kin_cat_dom"/>
</dbReference>
<name>F6ZGZ0_CIOIN</name>
<dbReference type="InParanoid" id="F6ZGZ0"/>
<evidence type="ECO:0000313" key="11">
    <source>
        <dbReference type="Ensembl" id="ENSCINP00000012246.3"/>
    </source>
</evidence>
<sequence length="615" mass="70298">MGFLEYEGEPLPFNEIRPHIEHVKSHGILQFLNIYRNARERNNDAFKWGDEMEYSVVHFDEKEKRASVSLGAEKILAVLQEKYNDVETKWGSHWSPEYSRFSIESCPAKPYQGSLEHLATVEANMRFRRGQVKALLKPSEMLLSLTGSPRIGCNDFIGPPECVPRPILSPASKSVYFPDCGITRHPRFPFLTRNIRERRGSKVEINIPIFKDTNTKCPFVEVFQDLESNTAAMPDHVYMDAMGFGMAQACLQCTVQAKDLNQAKLIYDQLVPWCPIMCALSAASPFYKGYITDIDTRWNVISASVDDRTVAERVQLGNNILDTFRSSILQSRFGHVQLYLSGQYLYLNDVDTKINEDAKNTLLEADIGVEEGLANHIAHLWIRDPLNLYSGRINIEDATDADHFENIQSTCWQTLRFKPPPPGKDVGWRVEFRPMDGQLTDFESAAYVVFVVLLIKVTLAKKLDFTIPMSHVLRDMDKAQKNNAVLTELFCFNTNFRNNEGNVQKKIAEFGSLRIGRSDDDCNGMTIDHIINGKKGEFTGVISLLREYLDETGIEKEARNVIERYFELISKRACGECLTSAQWKRHFVRTHPDYKQDSVVSQLIEYDLLRTCDKI</sequence>
<dbReference type="GO" id="GO:0004357">
    <property type="term" value="F:glutamate-cysteine ligase activity"/>
    <property type="evidence" value="ECO:0000318"/>
    <property type="project" value="GO_Central"/>
</dbReference>
<dbReference type="PANTHER" id="PTHR11164">
    <property type="entry name" value="GLUTAMATE CYSTEINE LIGASE"/>
    <property type="match status" value="1"/>
</dbReference>
<evidence type="ECO:0000256" key="8">
    <source>
        <dbReference type="ARBA" id="ARBA00030585"/>
    </source>
</evidence>
<comment type="similarity">
    <text evidence="2 10">Belongs to the glutamate--cysteine ligase type 3 family.</text>
</comment>
<dbReference type="Ensembl" id="ENSCINT00000012246.3">
    <property type="protein sequence ID" value="ENSCINP00000012246.3"/>
    <property type="gene ID" value="ENSCING00000005931.3"/>
</dbReference>
<dbReference type="Gene3D" id="3.30.590.50">
    <property type="match status" value="2"/>
</dbReference>
<dbReference type="GO" id="GO:0006750">
    <property type="term" value="P:glutathione biosynthetic process"/>
    <property type="evidence" value="ECO:0000318"/>
    <property type="project" value="GO_Central"/>
</dbReference>
<dbReference type="Gene3D" id="1.10.8.960">
    <property type="match status" value="1"/>
</dbReference>
<dbReference type="PANTHER" id="PTHR11164:SF0">
    <property type="entry name" value="GLUTAMATE--CYSTEINE LIGASE CATALYTIC SUBUNIT"/>
    <property type="match status" value="1"/>
</dbReference>
<accession>F6ZGZ0</accession>
<organism evidence="11 12">
    <name type="scientific">Ciona intestinalis</name>
    <name type="common">Transparent sea squirt</name>
    <name type="synonym">Ascidia intestinalis</name>
    <dbReference type="NCBI Taxonomy" id="7719"/>
    <lineage>
        <taxon>Eukaryota</taxon>
        <taxon>Metazoa</taxon>
        <taxon>Chordata</taxon>
        <taxon>Tunicata</taxon>
        <taxon>Ascidiacea</taxon>
        <taxon>Phlebobranchia</taxon>
        <taxon>Cionidae</taxon>
        <taxon>Ciona</taxon>
    </lineage>
</organism>
<dbReference type="GO" id="GO:0005524">
    <property type="term" value="F:ATP binding"/>
    <property type="evidence" value="ECO:0007669"/>
    <property type="project" value="UniProtKB-UniRule"/>
</dbReference>
<reference evidence="11" key="3">
    <citation type="submission" date="2025-08" db="UniProtKB">
        <authorList>
            <consortium name="Ensembl"/>
        </authorList>
    </citation>
    <scope>IDENTIFICATION</scope>
</reference>
<evidence type="ECO:0000313" key="12">
    <source>
        <dbReference type="Proteomes" id="UP000008144"/>
    </source>
</evidence>
<evidence type="ECO:0000256" key="3">
    <source>
        <dbReference type="ARBA" id="ARBA00012220"/>
    </source>
</evidence>
<dbReference type="UniPathway" id="UPA00142">
    <property type="reaction ID" value="UER00209"/>
</dbReference>
<dbReference type="InterPro" id="IPR004308">
    <property type="entry name" value="GCS"/>
</dbReference>
<dbReference type="STRING" id="7719.ENSCINP00000012246"/>
<proteinExistence type="inferred from homology"/>
<dbReference type="FunFam" id="3.30.590.50:FF:000002">
    <property type="entry name" value="Glutamate--cysteine ligase catalytic subunit"/>
    <property type="match status" value="1"/>
</dbReference>
<evidence type="ECO:0000256" key="10">
    <source>
        <dbReference type="RuleBase" id="RU367135"/>
    </source>
</evidence>
<comment type="pathway">
    <text evidence="1 10">Sulfur metabolism; glutathione biosynthesis; glutathione from L-cysteine and L-glutamate: step 1/2.</text>
</comment>
<keyword evidence="12" id="KW-1185">Reference proteome</keyword>
<dbReference type="OMA" id="GCEDCVY"/>
<comment type="catalytic activity">
    <reaction evidence="10">
        <text>L-cysteine + L-glutamate + ATP = gamma-L-glutamyl-L-cysteine + ADP + phosphate + H(+)</text>
        <dbReference type="Rhea" id="RHEA:13285"/>
        <dbReference type="ChEBI" id="CHEBI:15378"/>
        <dbReference type="ChEBI" id="CHEBI:29985"/>
        <dbReference type="ChEBI" id="CHEBI:30616"/>
        <dbReference type="ChEBI" id="CHEBI:35235"/>
        <dbReference type="ChEBI" id="CHEBI:43474"/>
        <dbReference type="ChEBI" id="CHEBI:58173"/>
        <dbReference type="ChEBI" id="CHEBI:456216"/>
        <dbReference type="EC" id="6.3.2.2"/>
    </reaction>
</comment>
<evidence type="ECO:0000256" key="1">
    <source>
        <dbReference type="ARBA" id="ARBA00005006"/>
    </source>
</evidence>
<protein>
    <recommendedName>
        <fullName evidence="3 10">Glutamate--cysteine ligase</fullName>
        <ecNumber evidence="3 10">6.3.2.2</ecNumber>
    </recommendedName>
    <alternativeName>
        <fullName evidence="9 10">Gamma-ECS</fullName>
    </alternativeName>
    <alternativeName>
        <fullName evidence="8 10">Gamma-glutamylcysteine synthetase</fullName>
    </alternativeName>
</protein>
<keyword evidence="4 10" id="KW-0436">Ligase</keyword>
<keyword evidence="6 10" id="KW-0547">Nucleotide-binding</keyword>
<evidence type="ECO:0000256" key="9">
    <source>
        <dbReference type="ARBA" id="ARBA00032122"/>
    </source>
</evidence>
<keyword evidence="7 10" id="KW-0067">ATP-binding</keyword>
<dbReference type="Pfam" id="PF03074">
    <property type="entry name" value="GCS"/>
    <property type="match status" value="1"/>
</dbReference>
<evidence type="ECO:0000256" key="2">
    <source>
        <dbReference type="ARBA" id="ARBA00008100"/>
    </source>
</evidence>
<dbReference type="SUPFAM" id="SSF55931">
    <property type="entry name" value="Glutamine synthetase/guanido kinase"/>
    <property type="match status" value="1"/>
</dbReference>
<evidence type="ECO:0000256" key="4">
    <source>
        <dbReference type="ARBA" id="ARBA00022598"/>
    </source>
</evidence>
<dbReference type="GO" id="GO:0017109">
    <property type="term" value="C:glutamate-cysteine ligase complex"/>
    <property type="evidence" value="ECO:0000318"/>
    <property type="project" value="GO_Central"/>
</dbReference>
<reference evidence="11" key="4">
    <citation type="submission" date="2025-09" db="UniProtKB">
        <authorList>
            <consortium name="Ensembl"/>
        </authorList>
    </citation>
    <scope>IDENTIFICATION</scope>
</reference>
<keyword evidence="5 10" id="KW-0317">Glutathione biosynthesis</keyword>
<dbReference type="EMBL" id="EAAA01001456">
    <property type="status" value="NOT_ANNOTATED_CDS"/>
    <property type="molecule type" value="Genomic_DNA"/>
</dbReference>
<evidence type="ECO:0000256" key="7">
    <source>
        <dbReference type="ARBA" id="ARBA00022840"/>
    </source>
</evidence>
<dbReference type="FunFam" id="3.30.590.50:FF:000007">
    <property type="entry name" value="Glutamate--cysteine ligase"/>
    <property type="match status" value="1"/>
</dbReference>
<dbReference type="Proteomes" id="UP000008144">
    <property type="component" value="Chromosome 2"/>
</dbReference>